<reference evidence="2" key="1">
    <citation type="submission" date="2016-10" db="EMBL/GenBank/DDBJ databases">
        <authorList>
            <person name="Varghese N."/>
            <person name="Submissions S."/>
        </authorList>
    </citation>
    <scope>NUCLEOTIDE SEQUENCE [LARGE SCALE GENOMIC DNA]</scope>
    <source>
        <strain evidence="2">CGMCC 1.9230</strain>
    </source>
</reference>
<organism evidence="1 2">
    <name type="scientific">Flavobacterium urumqiense</name>
    <dbReference type="NCBI Taxonomy" id="935224"/>
    <lineage>
        <taxon>Bacteria</taxon>
        <taxon>Pseudomonadati</taxon>
        <taxon>Bacteroidota</taxon>
        <taxon>Flavobacteriia</taxon>
        <taxon>Flavobacteriales</taxon>
        <taxon>Flavobacteriaceae</taxon>
        <taxon>Flavobacterium</taxon>
    </lineage>
</organism>
<dbReference type="GO" id="GO:0000287">
    <property type="term" value="F:magnesium ion binding"/>
    <property type="evidence" value="ECO:0007669"/>
    <property type="project" value="InterPro"/>
</dbReference>
<dbReference type="InterPro" id="IPR036614">
    <property type="entry name" value="RusA-like_sf"/>
</dbReference>
<dbReference type="AlphaFoldDB" id="A0A1H5ZW36"/>
<dbReference type="GO" id="GO:0006310">
    <property type="term" value="P:DNA recombination"/>
    <property type="evidence" value="ECO:0007669"/>
    <property type="project" value="InterPro"/>
</dbReference>
<dbReference type="GO" id="GO:0006281">
    <property type="term" value="P:DNA repair"/>
    <property type="evidence" value="ECO:0007669"/>
    <property type="project" value="InterPro"/>
</dbReference>
<evidence type="ECO:0000313" key="2">
    <source>
        <dbReference type="Proteomes" id="UP000236737"/>
    </source>
</evidence>
<sequence length="166" mass="19645">MEIPEYITYYQSSYYDEVFGRMNDFPVPTSQTKSKEKIIEFKERVNKLLELAKKETWPHKSKPIITVEIKGSKNYINRIDIDNVLKLLFDIFKKKVFVDDKQIFSIMASKFIVEDNGEEEIHGFLVGLRILANTERNFCIPDMYSMNLEKMIENGKTKMWKAIEIK</sequence>
<dbReference type="Gene3D" id="3.30.1330.70">
    <property type="entry name" value="Holliday junction resolvase RusA"/>
    <property type="match status" value="1"/>
</dbReference>
<dbReference type="Pfam" id="PF05866">
    <property type="entry name" value="RusA"/>
    <property type="match status" value="1"/>
</dbReference>
<protein>
    <submittedName>
        <fullName evidence="1">Endodeoxyribonuclease RusA</fullName>
    </submittedName>
</protein>
<keyword evidence="2" id="KW-1185">Reference proteome</keyword>
<evidence type="ECO:0000313" key="1">
    <source>
        <dbReference type="EMBL" id="SEG40411.1"/>
    </source>
</evidence>
<dbReference type="RefSeq" id="WP_104000609.1">
    <property type="nucleotide sequence ID" value="NZ_FNVP01000012.1"/>
</dbReference>
<accession>A0A1H5ZW36</accession>
<proteinExistence type="predicted"/>
<name>A0A1H5ZW36_9FLAO</name>
<dbReference type="SUPFAM" id="SSF103084">
    <property type="entry name" value="Holliday junction resolvase RusA"/>
    <property type="match status" value="1"/>
</dbReference>
<dbReference type="Proteomes" id="UP000236737">
    <property type="component" value="Unassembled WGS sequence"/>
</dbReference>
<dbReference type="InterPro" id="IPR008822">
    <property type="entry name" value="Endonuclease_RusA-like"/>
</dbReference>
<dbReference type="EMBL" id="FNVP01000012">
    <property type="protein sequence ID" value="SEG40411.1"/>
    <property type="molecule type" value="Genomic_DNA"/>
</dbReference>
<gene>
    <name evidence="1" type="ORF">SAMN04488130_11247</name>
</gene>